<evidence type="ECO:0000313" key="10">
    <source>
        <dbReference type="Proteomes" id="UP000034364"/>
    </source>
</evidence>
<evidence type="ECO:0000256" key="4">
    <source>
        <dbReference type="ARBA" id="ARBA00022692"/>
    </source>
</evidence>
<evidence type="ECO:0000256" key="3">
    <source>
        <dbReference type="ARBA" id="ARBA00022475"/>
    </source>
</evidence>
<dbReference type="InterPro" id="IPR020846">
    <property type="entry name" value="MFS_dom"/>
</dbReference>
<proteinExistence type="predicted"/>
<dbReference type="CDD" id="cd06173">
    <property type="entry name" value="MFS_MefA_like"/>
    <property type="match status" value="1"/>
</dbReference>
<feature type="transmembrane region" description="Helical" evidence="7">
    <location>
        <begin position="255"/>
        <end position="273"/>
    </location>
</feature>
<evidence type="ECO:0000256" key="1">
    <source>
        <dbReference type="ARBA" id="ARBA00004651"/>
    </source>
</evidence>
<gene>
    <name evidence="9" type="ORF">UX87_C0013G0008</name>
</gene>
<feature type="transmembrane region" description="Helical" evidence="7">
    <location>
        <begin position="169"/>
        <end position="189"/>
    </location>
</feature>
<keyword evidence="4 7" id="KW-0812">Transmembrane</keyword>
<dbReference type="Gene3D" id="1.20.1250.20">
    <property type="entry name" value="MFS general substrate transporter like domains"/>
    <property type="match status" value="1"/>
</dbReference>
<dbReference type="InterPro" id="IPR011701">
    <property type="entry name" value="MFS"/>
</dbReference>
<dbReference type="InterPro" id="IPR036259">
    <property type="entry name" value="MFS_trans_sf"/>
</dbReference>
<feature type="transmembrane region" description="Helical" evidence="7">
    <location>
        <begin position="319"/>
        <end position="340"/>
    </location>
</feature>
<feature type="transmembrane region" description="Helical" evidence="7">
    <location>
        <begin position="294"/>
        <end position="313"/>
    </location>
</feature>
<evidence type="ECO:0000259" key="8">
    <source>
        <dbReference type="PROSITE" id="PS50850"/>
    </source>
</evidence>
<name>A0A0G1S3V3_9BACT</name>
<dbReference type="SUPFAM" id="SSF103473">
    <property type="entry name" value="MFS general substrate transporter"/>
    <property type="match status" value="1"/>
</dbReference>
<organism evidence="9 10">
    <name type="scientific">Candidatus Amesbacteria bacterium GW2011_GWA1_47_16</name>
    <dbReference type="NCBI Taxonomy" id="1618353"/>
    <lineage>
        <taxon>Bacteria</taxon>
        <taxon>Candidatus Amesiibacteriota</taxon>
    </lineage>
</organism>
<accession>A0A0G1S3V3</accession>
<sequence length="413" mass="45354">MPDLLPFRLLLKNSNFRRLWTSQLLSQLTINLVNFALLTRIFFLTRSTIAVSLLWVAYSLPALFFGLFAGSIVDNFSLRKTMLITNLLQSLVIAMYLLTTDQLFLIYSIVFLYSALDQLYIPAQQAAIPWLVPKDLLPVANGIFLLTQQGSFLVGFGMGGIFLTLLGHSLTIMISAAFLLLAAASVYFLPSDIKKPDLRPFLDRVVGNIKNSYSFIMSHPGVQFPMGLVVISQVFITIVALLLPSYTFQVLGLDLNHTSLLLIVPAALGAVWLTSRLPAVVKRHRKKTVIESGLLVAGISLFLLFLIGFVGSLKVYFSPFIALLFGTAVASILSPAHTLLQEYTPEGFRGQVYGLLGFLMTITTAVPLLVVSSIADIVGVGTMMGLLALLILAGFWLARTKADSYLKNKLNNN</sequence>
<keyword evidence="3" id="KW-1003">Cell membrane</keyword>
<feature type="transmembrane region" description="Helical" evidence="7">
    <location>
        <begin position="104"/>
        <end position="121"/>
    </location>
</feature>
<comment type="subcellular location">
    <subcellularLocation>
        <location evidence="1">Cell membrane</location>
        <topology evidence="1">Multi-pass membrane protein</topology>
    </subcellularLocation>
</comment>
<keyword evidence="5 7" id="KW-1133">Transmembrane helix</keyword>
<keyword evidence="2" id="KW-0813">Transport</keyword>
<feature type="transmembrane region" description="Helical" evidence="7">
    <location>
        <begin position="142"/>
        <end position="163"/>
    </location>
</feature>
<feature type="domain" description="Major facilitator superfamily (MFS) profile" evidence="8">
    <location>
        <begin position="15"/>
        <end position="403"/>
    </location>
</feature>
<feature type="transmembrane region" description="Helical" evidence="7">
    <location>
        <begin position="49"/>
        <end position="69"/>
    </location>
</feature>
<feature type="transmembrane region" description="Helical" evidence="7">
    <location>
        <begin position="352"/>
        <end position="371"/>
    </location>
</feature>
<dbReference type="Pfam" id="PF07690">
    <property type="entry name" value="MFS_1"/>
    <property type="match status" value="1"/>
</dbReference>
<evidence type="ECO:0000256" key="6">
    <source>
        <dbReference type="ARBA" id="ARBA00023136"/>
    </source>
</evidence>
<evidence type="ECO:0000256" key="2">
    <source>
        <dbReference type="ARBA" id="ARBA00022448"/>
    </source>
</evidence>
<dbReference type="PANTHER" id="PTHR43266">
    <property type="entry name" value="MACROLIDE-EFFLUX PROTEIN"/>
    <property type="match status" value="1"/>
</dbReference>
<feature type="transmembrane region" description="Helical" evidence="7">
    <location>
        <begin position="224"/>
        <end position="243"/>
    </location>
</feature>
<evidence type="ECO:0000313" key="9">
    <source>
        <dbReference type="EMBL" id="KKU64056.1"/>
    </source>
</evidence>
<dbReference type="PANTHER" id="PTHR43266:SF2">
    <property type="entry name" value="MAJOR FACILITATOR SUPERFAMILY (MFS) PROFILE DOMAIN-CONTAINING PROTEIN"/>
    <property type="match status" value="1"/>
</dbReference>
<dbReference type="PROSITE" id="PS50850">
    <property type="entry name" value="MFS"/>
    <property type="match status" value="1"/>
</dbReference>
<feature type="transmembrane region" description="Helical" evidence="7">
    <location>
        <begin position="20"/>
        <end position="43"/>
    </location>
</feature>
<dbReference type="Proteomes" id="UP000034364">
    <property type="component" value="Unassembled WGS sequence"/>
</dbReference>
<dbReference type="AlphaFoldDB" id="A0A0G1S3V3"/>
<feature type="transmembrane region" description="Helical" evidence="7">
    <location>
        <begin position="377"/>
        <end position="398"/>
    </location>
</feature>
<keyword evidence="6 7" id="KW-0472">Membrane</keyword>
<evidence type="ECO:0000256" key="7">
    <source>
        <dbReference type="SAM" id="Phobius"/>
    </source>
</evidence>
<dbReference type="GO" id="GO:0005886">
    <property type="term" value="C:plasma membrane"/>
    <property type="evidence" value="ECO:0007669"/>
    <property type="project" value="UniProtKB-SubCell"/>
</dbReference>
<dbReference type="GO" id="GO:0022857">
    <property type="term" value="F:transmembrane transporter activity"/>
    <property type="evidence" value="ECO:0007669"/>
    <property type="project" value="InterPro"/>
</dbReference>
<protein>
    <recommendedName>
        <fullName evidence="8">Major facilitator superfamily (MFS) profile domain-containing protein</fullName>
    </recommendedName>
</protein>
<reference evidence="9 10" key="1">
    <citation type="journal article" date="2015" name="Nature">
        <title>rRNA introns, odd ribosomes, and small enigmatic genomes across a large radiation of phyla.</title>
        <authorList>
            <person name="Brown C.T."/>
            <person name="Hug L.A."/>
            <person name="Thomas B.C."/>
            <person name="Sharon I."/>
            <person name="Castelle C.J."/>
            <person name="Singh A."/>
            <person name="Wilkins M.J."/>
            <person name="Williams K.H."/>
            <person name="Banfield J.F."/>
        </authorList>
    </citation>
    <scope>NUCLEOTIDE SEQUENCE [LARGE SCALE GENOMIC DNA]</scope>
</reference>
<evidence type="ECO:0000256" key="5">
    <source>
        <dbReference type="ARBA" id="ARBA00022989"/>
    </source>
</evidence>
<dbReference type="EMBL" id="LCNV01000013">
    <property type="protein sequence ID" value="KKU64056.1"/>
    <property type="molecule type" value="Genomic_DNA"/>
</dbReference>
<comment type="caution">
    <text evidence="9">The sequence shown here is derived from an EMBL/GenBank/DDBJ whole genome shotgun (WGS) entry which is preliminary data.</text>
</comment>